<keyword evidence="2" id="KW-1185">Reference proteome</keyword>
<sequence>MLVMLKDGSSYIGTVKKHDRSGVVLNGIWADPRQTAAILENREKAQVSGLLSLLFGGGSRQPAPTVNSTRVGGTAANGGGMGMFGFFGKIIPGIQIGMNVMRSIMPLMGLLK</sequence>
<dbReference type="AlphaFoldDB" id="A0A919XB27"/>
<reference evidence="1" key="1">
    <citation type="submission" date="2021-03" db="EMBL/GenBank/DDBJ databases">
        <title>Antimicrobial resistance genes in bacteria isolated from Japanese honey, and their potential for conferring macrolide and lincosamide resistance in the American foulbrood pathogen Paenibacillus larvae.</title>
        <authorList>
            <person name="Okamoto M."/>
            <person name="Kumagai M."/>
            <person name="Kanamori H."/>
            <person name="Takamatsu D."/>
        </authorList>
    </citation>
    <scope>NUCLEOTIDE SEQUENCE</scope>
    <source>
        <strain evidence="1">J2TS6</strain>
    </source>
</reference>
<protein>
    <submittedName>
        <fullName evidence="1">Uncharacterized protein</fullName>
    </submittedName>
</protein>
<dbReference type="EMBL" id="BORQ01000001">
    <property type="protein sequence ID" value="GIO29179.1"/>
    <property type="molecule type" value="Genomic_DNA"/>
</dbReference>
<dbReference type="Proteomes" id="UP000679779">
    <property type="component" value="Unassembled WGS sequence"/>
</dbReference>
<accession>A0A919XB27</accession>
<gene>
    <name evidence="1" type="ORF">J2TS6_03200</name>
</gene>
<name>A0A919XB27_9BACL</name>
<evidence type="ECO:0000313" key="2">
    <source>
        <dbReference type="Proteomes" id="UP000679779"/>
    </source>
</evidence>
<evidence type="ECO:0000313" key="1">
    <source>
        <dbReference type="EMBL" id="GIO29179.1"/>
    </source>
</evidence>
<proteinExistence type="predicted"/>
<organism evidence="1 2">
    <name type="scientific">Paenibacillus albilobatus</name>
    <dbReference type="NCBI Taxonomy" id="2716884"/>
    <lineage>
        <taxon>Bacteria</taxon>
        <taxon>Bacillati</taxon>
        <taxon>Bacillota</taxon>
        <taxon>Bacilli</taxon>
        <taxon>Bacillales</taxon>
        <taxon>Paenibacillaceae</taxon>
        <taxon>Paenibacillus</taxon>
    </lineage>
</organism>
<comment type="caution">
    <text evidence="1">The sequence shown here is derived from an EMBL/GenBank/DDBJ whole genome shotgun (WGS) entry which is preliminary data.</text>
</comment>